<feature type="compositionally biased region" description="Basic and acidic residues" evidence="1">
    <location>
        <begin position="276"/>
        <end position="293"/>
    </location>
</feature>
<dbReference type="AlphaFoldDB" id="A0A6I0F4D4"/>
<sequence>MSDVAILASLVQGQGKSKKESPAQMDQQEMRGQESFASLVSTFISNHTMQGRNHSSFLLNELNQSMAKRFEESRNQQRRENLSASISNTRGEERRELTASPITPREKKDHVNHSPKIEASNSKEERQPQGKVEEKQQNVSSNREKMSPVTQSLEDKGSTTSTSQKEKLDISFISKGMEEKNVNSEKEQTVLFQQTKPVDKPKVLNSQTKVQSELLQEPKEKLQEQLKQEIMQHLRNNVSSGKQNVETNYLKVTEENVKALSATEPEQLPLLANLQRRQERQQSSKDGLTREEPLLTTESSEKAGIPNSYLSPQMLGRKDGGTQQPLNYRLMRDGMGHEAASEKMLQNKNSSNNALGATEASRETFKGRLLNIQKQPVMPNRQEILNQVIAQAKLLNKAGSQELKIQLKPDFLGPMKMRVLMEDGIVSIRIAAENPQVRQLLESNMAQLRQSLEEQGIKFDRVDVSKDDSGRDFYQGNQNGFLEKQPGRGQAHEGLLYSKEGELGEEDHPSAQKTALYYESERSTVEYFA</sequence>
<organism evidence="3 4">
    <name type="scientific">Heliorestis acidaminivorans</name>
    <dbReference type="NCBI Taxonomy" id="553427"/>
    <lineage>
        <taxon>Bacteria</taxon>
        <taxon>Bacillati</taxon>
        <taxon>Bacillota</taxon>
        <taxon>Clostridia</taxon>
        <taxon>Eubacteriales</taxon>
        <taxon>Heliobacteriaceae</taxon>
        <taxon>Heliorestis</taxon>
    </lineage>
</organism>
<dbReference type="Proteomes" id="UP000468766">
    <property type="component" value="Unassembled WGS sequence"/>
</dbReference>
<dbReference type="OrthoDB" id="1950002at2"/>
<dbReference type="InterPro" id="IPR038610">
    <property type="entry name" value="FliK-like_C_sf"/>
</dbReference>
<evidence type="ECO:0000259" key="2">
    <source>
        <dbReference type="Pfam" id="PF02120"/>
    </source>
</evidence>
<feature type="region of interest" description="Disordered" evidence="1">
    <location>
        <begin position="8"/>
        <end position="33"/>
    </location>
</feature>
<reference evidence="3 4" key="1">
    <citation type="submission" date="2019-10" db="EMBL/GenBank/DDBJ databases">
        <title>Whole-genome sequence of the extremophile Heliorestis acidaminivorans DSM 24790.</title>
        <authorList>
            <person name="Kyndt J.A."/>
            <person name="Meyer T.E."/>
        </authorList>
    </citation>
    <scope>NUCLEOTIDE SEQUENCE [LARGE SCALE GENOMIC DNA]</scope>
    <source>
        <strain evidence="3 4">DSM 24790</strain>
    </source>
</reference>
<keyword evidence="3" id="KW-0969">Cilium</keyword>
<dbReference type="CDD" id="cd17470">
    <property type="entry name" value="T3SS_Flik_C"/>
    <property type="match status" value="1"/>
</dbReference>
<protein>
    <submittedName>
        <fullName evidence="3">Flagellar hook-length control protein FliK</fullName>
    </submittedName>
</protein>
<evidence type="ECO:0000313" key="4">
    <source>
        <dbReference type="Proteomes" id="UP000468766"/>
    </source>
</evidence>
<feature type="compositionally biased region" description="Basic and acidic residues" evidence="1">
    <location>
        <begin position="104"/>
        <end position="146"/>
    </location>
</feature>
<feature type="domain" description="Flagellar hook-length control protein-like C-terminal" evidence="2">
    <location>
        <begin position="391"/>
        <end position="470"/>
    </location>
</feature>
<feature type="compositionally biased region" description="Basic and acidic residues" evidence="1">
    <location>
        <begin position="68"/>
        <end position="81"/>
    </location>
</feature>
<feature type="compositionally biased region" description="Polar residues" evidence="1">
    <location>
        <begin position="148"/>
        <end position="163"/>
    </location>
</feature>
<feature type="region of interest" description="Disordered" evidence="1">
    <location>
        <begin position="68"/>
        <end position="172"/>
    </location>
</feature>
<feature type="region of interest" description="Disordered" evidence="1">
    <location>
        <begin position="276"/>
        <end position="326"/>
    </location>
</feature>
<keyword evidence="4" id="KW-1185">Reference proteome</keyword>
<name>A0A6I0F4D4_9FIRM</name>
<keyword evidence="3" id="KW-0282">Flagellum</keyword>
<evidence type="ECO:0000313" key="3">
    <source>
        <dbReference type="EMBL" id="KAB2954393.1"/>
    </source>
</evidence>
<dbReference type="InterPro" id="IPR021136">
    <property type="entry name" value="Flagellar_hook_control-like_C"/>
</dbReference>
<dbReference type="InterPro" id="IPR052563">
    <property type="entry name" value="FliK"/>
</dbReference>
<feature type="region of interest" description="Disordered" evidence="1">
    <location>
        <begin position="468"/>
        <end position="516"/>
    </location>
</feature>
<keyword evidence="3" id="KW-0966">Cell projection</keyword>
<feature type="compositionally biased region" description="Basic and acidic residues" evidence="1">
    <location>
        <begin position="499"/>
        <end position="510"/>
    </location>
</feature>
<dbReference type="Gene3D" id="3.30.750.140">
    <property type="match status" value="1"/>
</dbReference>
<proteinExistence type="predicted"/>
<evidence type="ECO:0000256" key="1">
    <source>
        <dbReference type="SAM" id="MobiDB-lite"/>
    </source>
</evidence>
<dbReference type="RefSeq" id="WP_151617839.1">
    <property type="nucleotide sequence ID" value="NZ_WBXO01000001.1"/>
</dbReference>
<gene>
    <name evidence="3" type="ORF">F9B85_01525</name>
</gene>
<dbReference type="Pfam" id="PF02120">
    <property type="entry name" value="Flg_hook"/>
    <property type="match status" value="1"/>
</dbReference>
<dbReference type="PANTHER" id="PTHR37533:SF2">
    <property type="entry name" value="FLAGELLAR HOOK-LENGTH CONTROL PROTEIN"/>
    <property type="match status" value="1"/>
</dbReference>
<comment type="caution">
    <text evidence="3">The sequence shown here is derived from an EMBL/GenBank/DDBJ whole genome shotgun (WGS) entry which is preliminary data.</text>
</comment>
<dbReference type="EMBL" id="WBXO01000001">
    <property type="protein sequence ID" value="KAB2954393.1"/>
    <property type="molecule type" value="Genomic_DNA"/>
</dbReference>
<accession>A0A6I0F4D4</accession>
<dbReference type="PANTHER" id="PTHR37533">
    <property type="entry name" value="FLAGELLAR HOOK-LENGTH CONTROL PROTEIN"/>
    <property type="match status" value="1"/>
</dbReference>